<dbReference type="InterPro" id="IPR000326">
    <property type="entry name" value="PAP2/HPO"/>
</dbReference>
<dbReference type="SMART" id="SM00014">
    <property type="entry name" value="acidPPc"/>
    <property type="match status" value="1"/>
</dbReference>
<protein>
    <submittedName>
        <fullName evidence="3">Phosphatase PAP2 family protein</fullName>
    </submittedName>
</protein>
<sequence length="262" mass="26865">MTPHPASASLPIGWCLAPPLVLGLAALATLLGDGNMAGFVTLNQWSSALPGGFWASVTDTASVLSAGAVLALCLNVAPRAVFAAVLSWPAGIIMVRGLKYLLDEPRPQDVLATDSLQQIGVTLSGHSFPSGHTATAFTLIAAWILTTPACRRALPAILLLLAGALVGLSRIAVGAHWPGDVLAGAAVGWLCGTIGAGLASRWPLWRSRRALLALVAAGIVVCLARVFVVTGYPQAQLWSTALGLAGLVALGRALQRLPAARP</sequence>
<feature type="transmembrane region" description="Helical" evidence="1">
    <location>
        <begin position="81"/>
        <end position="102"/>
    </location>
</feature>
<name>A0A944DIA7_DENI1</name>
<dbReference type="AlphaFoldDB" id="A0A944DIA7"/>
<dbReference type="Pfam" id="PF01569">
    <property type="entry name" value="PAP2"/>
    <property type="match status" value="1"/>
</dbReference>
<gene>
    <name evidence="3" type="ORF">I8J34_19590</name>
</gene>
<keyword evidence="1" id="KW-0812">Transmembrane</keyword>
<evidence type="ECO:0000313" key="3">
    <source>
        <dbReference type="EMBL" id="MBT0963393.1"/>
    </source>
</evidence>
<dbReference type="CDD" id="cd01610">
    <property type="entry name" value="PAP2_like"/>
    <property type="match status" value="1"/>
</dbReference>
<dbReference type="PANTHER" id="PTHR14969:SF13">
    <property type="entry name" value="AT30094P"/>
    <property type="match status" value="1"/>
</dbReference>
<reference evidence="4" key="1">
    <citation type="journal article" date="2022" name="ISME J.">
        <title>Genetic and phylogenetic analysis of dissimilatory iodate-reducing bacteria identifies potential niches across the world's oceans.</title>
        <authorList>
            <person name="Reyes-Umana V."/>
            <person name="Henning Z."/>
            <person name="Lee K."/>
            <person name="Barnum T.P."/>
            <person name="Coates J.D."/>
        </authorList>
    </citation>
    <scope>NUCLEOTIDE SEQUENCE [LARGE SCALE GENOMIC DNA]</scope>
    <source>
        <strain evidence="4">IR12</strain>
    </source>
</reference>
<dbReference type="Gene3D" id="1.20.144.10">
    <property type="entry name" value="Phosphatidic acid phosphatase type 2/haloperoxidase"/>
    <property type="match status" value="1"/>
</dbReference>
<dbReference type="InterPro" id="IPR036938">
    <property type="entry name" value="PAP2/HPO_sf"/>
</dbReference>
<feature type="transmembrane region" description="Helical" evidence="1">
    <location>
        <begin position="153"/>
        <end position="175"/>
    </location>
</feature>
<organism evidence="3 4">
    <name type="scientific">Denitromonas iodatirespirans</name>
    <dbReference type="NCBI Taxonomy" id="2795389"/>
    <lineage>
        <taxon>Bacteria</taxon>
        <taxon>Pseudomonadati</taxon>
        <taxon>Pseudomonadota</taxon>
        <taxon>Betaproteobacteria</taxon>
        <taxon>Rhodocyclales</taxon>
        <taxon>Zoogloeaceae</taxon>
        <taxon>Denitromonas</taxon>
    </lineage>
</organism>
<comment type="caution">
    <text evidence="3">The sequence shown here is derived from an EMBL/GenBank/DDBJ whole genome shotgun (WGS) entry which is preliminary data.</text>
</comment>
<accession>A0A944DIA7</accession>
<keyword evidence="1" id="KW-0472">Membrane</keyword>
<dbReference type="SUPFAM" id="SSF48317">
    <property type="entry name" value="Acid phosphatase/Vanadium-dependent haloperoxidase"/>
    <property type="match status" value="1"/>
</dbReference>
<evidence type="ECO:0000256" key="1">
    <source>
        <dbReference type="SAM" id="Phobius"/>
    </source>
</evidence>
<evidence type="ECO:0000259" key="2">
    <source>
        <dbReference type="SMART" id="SM00014"/>
    </source>
</evidence>
<feature type="transmembrane region" description="Helical" evidence="1">
    <location>
        <begin position="12"/>
        <end position="32"/>
    </location>
</feature>
<feature type="transmembrane region" description="Helical" evidence="1">
    <location>
        <begin position="128"/>
        <end position="146"/>
    </location>
</feature>
<feature type="transmembrane region" description="Helical" evidence="1">
    <location>
        <begin position="211"/>
        <end position="229"/>
    </location>
</feature>
<dbReference type="RefSeq" id="WP_214363326.1">
    <property type="nucleotide sequence ID" value="NZ_JAEKFT010000029.1"/>
</dbReference>
<evidence type="ECO:0000313" key="4">
    <source>
        <dbReference type="Proteomes" id="UP000694660"/>
    </source>
</evidence>
<keyword evidence="4" id="KW-1185">Reference proteome</keyword>
<feature type="domain" description="Phosphatidic acid phosphatase type 2/haloperoxidase" evidence="2">
    <location>
        <begin position="77"/>
        <end position="196"/>
    </location>
</feature>
<dbReference type="PANTHER" id="PTHR14969">
    <property type="entry name" value="SPHINGOSINE-1-PHOSPHATE PHOSPHOHYDROLASE"/>
    <property type="match status" value="1"/>
</dbReference>
<feature type="transmembrane region" description="Helical" evidence="1">
    <location>
        <begin position="52"/>
        <end position="74"/>
    </location>
</feature>
<feature type="transmembrane region" description="Helical" evidence="1">
    <location>
        <begin position="181"/>
        <end position="199"/>
    </location>
</feature>
<dbReference type="EMBL" id="JAEKFT010000029">
    <property type="protein sequence ID" value="MBT0963393.1"/>
    <property type="molecule type" value="Genomic_DNA"/>
</dbReference>
<proteinExistence type="predicted"/>
<feature type="transmembrane region" description="Helical" evidence="1">
    <location>
        <begin position="235"/>
        <end position="254"/>
    </location>
</feature>
<keyword evidence="1" id="KW-1133">Transmembrane helix</keyword>
<dbReference type="Proteomes" id="UP000694660">
    <property type="component" value="Unassembled WGS sequence"/>
</dbReference>